<evidence type="ECO:0000313" key="5">
    <source>
        <dbReference type="Proteomes" id="UP000604046"/>
    </source>
</evidence>
<feature type="signal peptide" evidence="3">
    <location>
        <begin position="1"/>
        <end position="30"/>
    </location>
</feature>
<evidence type="ECO:0000256" key="3">
    <source>
        <dbReference type="SAM" id="SignalP"/>
    </source>
</evidence>
<dbReference type="AlphaFoldDB" id="A0A812KX51"/>
<feature type="region of interest" description="Disordered" evidence="2">
    <location>
        <begin position="66"/>
        <end position="120"/>
    </location>
</feature>
<feature type="binding site" evidence="1">
    <location>
        <position position="489"/>
    </location>
    <ligand>
        <name>ATP</name>
        <dbReference type="ChEBI" id="CHEBI:30616"/>
    </ligand>
</feature>
<name>A0A812KX51_9DINO</name>
<evidence type="ECO:0000313" key="4">
    <source>
        <dbReference type="EMBL" id="CAE7231773.1"/>
    </source>
</evidence>
<feature type="region of interest" description="Disordered" evidence="2">
    <location>
        <begin position="275"/>
        <end position="297"/>
    </location>
</feature>
<reference evidence="4" key="1">
    <citation type="submission" date="2021-02" db="EMBL/GenBank/DDBJ databases">
        <authorList>
            <person name="Dougan E. K."/>
            <person name="Rhodes N."/>
            <person name="Thang M."/>
            <person name="Chan C."/>
        </authorList>
    </citation>
    <scope>NUCLEOTIDE SEQUENCE</scope>
</reference>
<feature type="chain" id="PRO_5032820007" description="Protein kinase domain-containing protein" evidence="3">
    <location>
        <begin position="31"/>
        <end position="653"/>
    </location>
</feature>
<dbReference type="Gene3D" id="1.10.510.10">
    <property type="entry name" value="Transferase(Phosphotransferase) domain 1"/>
    <property type="match status" value="1"/>
</dbReference>
<dbReference type="InterPro" id="IPR011009">
    <property type="entry name" value="Kinase-like_dom_sf"/>
</dbReference>
<feature type="region of interest" description="Disordered" evidence="2">
    <location>
        <begin position="214"/>
        <end position="233"/>
    </location>
</feature>
<keyword evidence="3" id="KW-0732">Signal</keyword>
<organism evidence="4 5">
    <name type="scientific">Symbiodinium natans</name>
    <dbReference type="NCBI Taxonomy" id="878477"/>
    <lineage>
        <taxon>Eukaryota</taxon>
        <taxon>Sar</taxon>
        <taxon>Alveolata</taxon>
        <taxon>Dinophyceae</taxon>
        <taxon>Suessiales</taxon>
        <taxon>Symbiodiniaceae</taxon>
        <taxon>Symbiodinium</taxon>
    </lineage>
</organism>
<dbReference type="EMBL" id="CAJNDS010000750">
    <property type="protein sequence ID" value="CAE7231773.1"/>
    <property type="molecule type" value="Genomic_DNA"/>
</dbReference>
<dbReference type="GO" id="GO:0005524">
    <property type="term" value="F:ATP binding"/>
    <property type="evidence" value="ECO:0007669"/>
    <property type="project" value="UniProtKB-UniRule"/>
</dbReference>
<dbReference type="InterPro" id="IPR017441">
    <property type="entry name" value="Protein_kinase_ATP_BS"/>
</dbReference>
<keyword evidence="1" id="KW-0547">Nucleotide-binding</keyword>
<accession>A0A812KX51</accession>
<evidence type="ECO:0008006" key="6">
    <source>
        <dbReference type="Google" id="ProtNLM"/>
    </source>
</evidence>
<gene>
    <name evidence="4" type="ORF">SNAT2548_LOCUS9525</name>
</gene>
<keyword evidence="1" id="KW-0067">ATP-binding</keyword>
<dbReference type="Proteomes" id="UP000604046">
    <property type="component" value="Unassembled WGS sequence"/>
</dbReference>
<feature type="compositionally biased region" description="Basic and acidic residues" evidence="2">
    <location>
        <begin position="275"/>
        <end position="286"/>
    </location>
</feature>
<feature type="compositionally biased region" description="Basic and acidic residues" evidence="2">
    <location>
        <begin position="214"/>
        <end position="230"/>
    </location>
</feature>
<comment type="caution">
    <text evidence="4">The sequence shown here is derived from an EMBL/GenBank/DDBJ whole genome shotgun (WGS) entry which is preliminary data.</text>
</comment>
<protein>
    <recommendedName>
        <fullName evidence="6">Protein kinase domain-containing protein</fullName>
    </recommendedName>
</protein>
<evidence type="ECO:0000256" key="2">
    <source>
        <dbReference type="SAM" id="MobiDB-lite"/>
    </source>
</evidence>
<evidence type="ECO:0000256" key="1">
    <source>
        <dbReference type="PROSITE-ProRule" id="PRU10141"/>
    </source>
</evidence>
<sequence length="653" mass="72299">MSRPPATLRKVGRVLVLLALFLVCQRATQTARALLGAGPVQFPRSVPPGIWAQNLLVARRAKADGTLGRGEAEDHEDVKAPKEKDDVKEATTEVSRNKAVDEAASAQTADPVEDAKQEEQLQKTVQETGQIKEDKGFDESTEKDTFSQKCFDMAVKKWEGAQKDLEGAREDRDFARQRLRLAVQNRNQKEIKEATEAFNKAESKVDTAKEEAERAEKEAKKANEELEKAKSTAPLQVESTLTDLALVVKAAVKEAMVTGLTVSRTALWKDAYGPDTKDQELRERTGEPVLDGKQLSSLTGQSTEKDLVAFTLPILRSLFPEDKIVDSQNRRWPESGLSPDLFRCMVYDGNASSGTPYKEMLDCVSVFEAKLAINDDSRGQLYEYLCRLPSKHARGMVFDKRGFELYHVAGQPGSRKALLERICGAWSAPGGKKLLRDFLSQYNPWERLLRQSLRQAGAVPIAFLGSGAFGRVLEAQRKRDEEIERIAIKAVLAVGVPNGFSPGAEVEVMKRACQQGCPVVAPSSDCIEVVESDKVLGWFHILGDVGTPVPVDTAQAKWRDLVEALRQLHLKGFVHGDPRLANVVLLGDKFKWIDFLGQPVFTRASQETDIQILMTDLVGQKDPVQFGQQFDGWPKNSAFIGNVLQPLMSSVTR</sequence>
<proteinExistence type="predicted"/>
<feature type="compositionally biased region" description="Basic and acidic residues" evidence="2">
    <location>
        <begin position="70"/>
        <end position="101"/>
    </location>
</feature>
<keyword evidence="5" id="KW-1185">Reference proteome</keyword>
<dbReference type="SUPFAM" id="SSF56112">
    <property type="entry name" value="Protein kinase-like (PK-like)"/>
    <property type="match status" value="1"/>
</dbReference>
<dbReference type="PROSITE" id="PS00107">
    <property type="entry name" value="PROTEIN_KINASE_ATP"/>
    <property type="match status" value="1"/>
</dbReference>